<dbReference type="SUPFAM" id="SSF49464">
    <property type="entry name" value="Carboxypeptidase regulatory domain-like"/>
    <property type="match status" value="1"/>
</dbReference>
<accession>A0A1H3VGB0</accession>
<protein>
    <submittedName>
        <fullName evidence="1">CarboxypepD_reg-like domain-containing protein</fullName>
    </submittedName>
</protein>
<gene>
    <name evidence="1" type="ORF">SAMN04487990_10186</name>
</gene>
<dbReference type="EMBL" id="FNQK01000001">
    <property type="protein sequence ID" value="SDZ73172.1"/>
    <property type="molecule type" value="Genomic_DNA"/>
</dbReference>
<evidence type="ECO:0000313" key="2">
    <source>
        <dbReference type="Proteomes" id="UP000198846"/>
    </source>
</evidence>
<reference evidence="2" key="1">
    <citation type="submission" date="2016-10" db="EMBL/GenBank/DDBJ databases">
        <authorList>
            <person name="Varghese N."/>
            <person name="Submissions S."/>
        </authorList>
    </citation>
    <scope>NUCLEOTIDE SEQUENCE [LARGE SCALE GENOMIC DNA]</scope>
    <source>
        <strain evidence="2">DSM 23842</strain>
    </source>
</reference>
<keyword evidence="2" id="KW-1185">Reference proteome</keyword>
<dbReference type="AlphaFoldDB" id="A0A1H3VGB0"/>
<name>A0A1H3VGB0_BIZPA</name>
<dbReference type="STRING" id="283786.SAMN04487990_10186"/>
<dbReference type="OrthoDB" id="1413766at2"/>
<organism evidence="1 2">
    <name type="scientific">Bizionia paragorgiae</name>
    <dbReference type="NCBI Taxonomy" id="283786"/>
    <lineage>
        <taxon>Bacteria</taxon>
        <taxon>Pseudomonadati</taxon>
        <taxon>Bacteroidota</taxon>
        <taxon>Flavobacteriia</taxon>
        <taxon>Flavobacteriales</taxon>
        <taxon>Flavobacteriaceae</taxon>
        <taxon>Bizionia</taxon>
    </lineage>
</organism>
<dbReference type="Pfam" id="PF13715">
    <property type="entry name" value="CarbopepD_reg_2"/>
    <property type="match status" value="1"/>
</dbReference>
<sequence>MKAHTSIAQQKLSLQLISLMLFLLGLGGLQAQQITTIKGEVIDSQTDHPIPLVRIQINDSNISTVSNSEGDFMLKIPQGNTSQFVTLSALGYNKKVIALADLKASQNTVTLDIAPTVLAQVDINTPSSARVLVENMLNLKNKNYNTNKVIMTGFYRETIKRRQRNASLSEAVISIYKEPYTSSKQDAISLIKARKQTDYKKLDTVAFKLQGGPHSALHTDIIKYSEYVFHENNLDKYIFSFEKSTQINNNLVYVVSFKQREDILDALYYGTLYIDAETYALTRAAFKLNIKNREEATRLFVIKKPRKAIVYPTEATYVVHYKNDNHIWQIAYSNITLAFKVKWKNKLFNTRYTLQSEMAITDWKDNTDNTALKNKEKLKTNAILQNEASGFSEPEFWGRYNIIEPEKSIEYAIDKINKEQKKE</sequence>
<dbReference type="Gene3D" id="2.60.40.1120">
    <property type="entry name" value="Carboxypeptidase-like, regulatory domain"/>
    <property type="match status" value="1"/>
</dbReference>
<dbReference type="InterPro" id="IPR008969">
    <property type="entry name" value="CarboxyPept-like_regulatory"/>
</dbReference>
<dbReference type="Proteomes" id="UP000198846">
    <property type="component" value="Unassembled WGS sequence"/>
</dbReference>
<proteinExistence type="predicted"/>
<dbReference type="RefSeq" id="WP_092131041.1">
    <property type="nucleotide sequence ID" value="NZ_FNQK01000001.1"/>
</dbReference>
<evidence type="ECO:0000313" key="1">
    <source>
        <dbReference type="EMBL" id="SDZ73172.1"/>
    </source>
</evidence>